<evidence type="ECO:0000313" key="12">
    <source>
        <dbReference type="Proteomes" id="UP000199657"/>
    </source>
</evidence>
<keyword evidence="4 9" id="KW-0997">Cell inner membrane</keyword>
<sequence length="192" mass="20982">MRGLLLFARGIDALNGFIGRAMGWVAVAMVAIGVINVVGRYLGASLGMQLSSNALLEAQTYAYSMIFLLAAAYVLRRNGHIRVDVIYGGRTQRTQAWIDVFGTLFLLIPFCIFALYFSVDYVARSWRILESSPNPGGLPRYPIKAVILAGFSMLLAQGVSELIKRIAWLRGIPGVPGPGDDDMRRKLAEGEA</sequence>
<gene>
    <name evidence="11" type="ORF">SAMN04488052_101103</name>
</gene>
<feature type="transmembrane region" description="Helical" evidence="9">
    <location>
        <begin position="21"/>
        <end position="38"/>
    </location>
</feature>
<evidence type="ECO:0000256" key="7">
    <source>
        <dbReference type="ARBA" id="ARBA00023136"/>
    </source>
</evidence>
<evidence type="ECO:0000256" key="8">
    <source>
        <dbReference type="ARBA" id="ARBA00038436"/>
    </source>
</evidence>
<feature type="transmembrane region" description="Helical" evidence="9">
    <location>
        <begin position="138"/>
        <end position="156"/>
    </location>
</feature>
<evidence type="ECO:0000256" key="6">
    <source>
        <dbReference type="ARBA" id="ARBA00022989"/>
    </source>
</evidence>
<keyword evidence="6 9" id="KW-1133">Transmembrane helix</keyword>
<evidence type="ECO:0000313" key="11">
    <source>
        <dbReference type="EMBL" id="SEO44353.1"/>
    </source>
</evidence>
<keyword evidence="3" id="KW-1003">Cell membrane</keyword>
<evidence type="ECO:0000256" key="3">
    <source>
        <dbReference type="ARBA" id="ARBA00022475"/>
    </source>
</evidence>
<keyword evidence="5 9" id="KW-0812">Transmembrane</keyword>
<dbReference type="OrthoDB" id="9795655at2"/>
<dbReference type="InterPro" id="IPR055348">
    <property type="entry name" value="DctQ"/>
</dbReference>
<comment type="subcellular location">
    <subcellularLocation>
        <location evidence="1 9">Cell inner membrane</location>
        <topology evidence="1 9">Multi-pass membrane protein</topology>
    </subcellularLocation>
</comment>
<reference evidence="11 12" key="1">
    <citation type="submission" date="2016-10" db="EMBL/GenBank/DDBJ databases">
        <authorList>
            <person name="de Groot N.N."/>
        </authorList>
    </citation>
    <scope>NUCLEOTIDE SEQUENCE [LARGE SCALE GENOMIC DNA]</scope>
    <source>
        <strain evidence="11 12">CGMCC 1.6291</strain>
    </source>
</reference>
<dbReference type="STRING" id="406100.SAMN04488052_101103"/>
<protein>
    <recommendedName>
        <fullName evidence="9">TRAP transporter small permease protein</fullName>
    </recommendedName>
</protein>
<dbReference type="GO" id="GO:0005886">
    <property type="term" value="C:plasma membrane"/>
    <property type="evidence" value="ECO:0007669"/>
    <property type="project" value="UniProtKB-SubCell"/>
</dbReference>
<dbReference type="RefSeq" id="WP_091639000.1">
    <property type="nucleotide sequence ID" value="NZ_FOEG01000001.1"/>
</dbReference>
<feature type="transmembrane region" description="Helical" evidence="9">
    <location>
        <begin position="58"/>
        <end position="75"/>
    </location>
</feature>
<evidence type="ECO:0000256" key="1">
    <source>
        <dbReference type="ARBA" id="ARBA00004429"/>
    </source>
</evidence>
<dbReference type="PANTHER" id="PTHR35011:SF4">
    <property type="entry name" value="SLL1102 PROTEIN"/>
    <property type="match status" value="1"/>
</dbReference>
<dbReference type="Proteomes" id="UP000199657">
    <property type="component" value="Unassembled WGS sequence"/>
</dbReference>
<proteinExistence type="inferred from homology"/>
<dbReference type="EMBL" id="FOEG01000001">
    <property type="protein sequence ID" value="SEO44353.1"/>
    <property type="molecule type" value="Genomic_DNA"/>
</dbReference>
<evidence type="ECO:0000256" key="4">
    <source>
        <dbReference type="ARBA" id="ARBA00022519"/>
    </source>
</evidence>
<dbReference type="PANTHER" id="PTHR35011">
    <property type="entry name" value="2,3-DIKETO-L-GULONATE TRAP TRANSPORTER SMALL PERMEASE PROTEIN YIAM"/>
    <property type="match status" value="1"/>
</dbReference>
<dbReference type="AlphaFoldDB" id="A0A1H8PS27"/>
<comment type="function">
    <text evidence="9">Part of the tripartite ATP-independent periplasmic (TRAP) transport system.</text>
</comment>
<accession>A0A1H8PS27</accession>
<keyword evidence="12" id="KW-1185">Reference proteome</keyword>
<dbReference type="GO" id="GO:0022857">
    <property type="term" value="F:transmembrane transporter activity"/>
    <property type="evidence" value="ECO:0007669"/>
    <property type="project" value="UniProtKB-UniRule"/>
</dbReference>
<feature type="domain" description="Tripartite ATP-independent periplasmic transporters DctQ component" evidence="10">
    <location>
        <begin position="29"/>
        <end position="166"/>
    </location>
</feature>
<organism evidence="11 12">
    <name type="scientific">Aquisalimonas asiatica</name>
    <dbReference type="NCBI Taxonomy" id="406100"/>
    <lineage>
        <taxon>Bacteria</taxon>
        <taxon>Pseudomonadati</taxon>
        <taxon>Pseudomonadota</taxon>
        <taxon>Gammaproteobacteria</taxon>
        <taxon>Chromatiales</taxon>
        <taxon>Ectothiorhodospiraceae</taxon>
        <taxon>Aquisalimonas</taxon>
    </lineage>
</organism>
<evidence type="ECO:0000256" key="2">
    <source>
        <dbReference type="ARBA" id="ARBA00022448"/>
    </source>
</evidence>
<dbReference type="Pfam" id="PF04290">
    <property type="entry name" value="DctQ"/>
    <property type="match status" value="1"/>
</dbReference>
<feature type="transmembrane region" description="Helical" evidence="9">
    <location>
        <begin position="96"/>
        <end position="118"/>
    </location>
</feature>
<dbReference type="InterPro" id="IPR007387">
    <property type="entry name" value="TRAP_DctQ"/>
</dbReference>
<keyword evidence="7 9" id="KW-0472">Membrane</keyword>
<evidence type="ECO:0000259" key="10">
    <source>
        <dbReference type="Pfam" id="PF04290"/>
    </source>
</evidence>
<name>A0A1H8PS27_9GAMM</name>
<evidence type="ECO:0000256" key="5">
    <source>
        <dbReference type="ARBA" id="ARBA00022692"/>
    </source>
</evidence>
<evidence type="ECO:0000256" key="9">
    <source>
        <dbReference type="RuleBase" id="RU369079"/>
    </source>
</evidence>
<keyword evidence="2 9" id="KW-0813">Transport</keyword>
<comment type="similarity">
    <text evidence="8 9">Belongs to the TRAP transporter small permease family.</text>
</comment>
<comment type="subunit">
    <text evidence="9">The complex comprises the extracytoplasmic solute receptor protein and the two transmembrane proteins.</text>
</comment>